<dbReference type="Proteomes" id="UP000298030">
    <property type="component" value="Unassembled WGS sequence"/>
</dbReference>
<dbReference type="InterPro" id="IPR036322">
    <property type="entry name" value="WD40_repeat_dom_sf"/>
</dbReference>
<feature type="region of interest" description="Disordered" evidence="2">
    <location>
        <begin position="297"/>
        <end position="322"/>
    </location>
</feature>
<feature type="region of interest" description="Disordered" evidence="2">
    <location>
        <begin position="1"/>
        <end position="182"/>
    </location>
</feature>
<keyword evidence="4" id="KW-1185">Reference proteome</keyword>
<sequence>MPDVIDLTMPTNLHNAPFNPRSDLNLVHRAPKRPREDDSEIRIPKRRKVDPGASNSRQGSHAGSTRSQSARGSRPSTPSMSRPPPAATKRGNQPVYEISSDSDEDTVAKMVKPKCSTPHQVTPRPTGVSALPSTSRASQMPPPARANALPSTSSAVRKPPPTRVNAVASASTSRAGQKAPPARVGPPVFYNLQNIGIQDRETLEILTVQEYEDLLPPFNNPYRWRPIPSNPNAVRAPSPAPDATSGGESEDDEEAEAERAQKIRHDFERPHFAPPQPILDPHPLPGEYLTRDQYQSAKEVNRRRMPKFQGRPTSRPGDWDYRRPSLEKALDLDRLRLTDSFKQCPGSITCVQQSSGYVAVAGACTGGMQDSPDEIFIDPYNRAGSLMTFFRQRAPKAVIFPGHLKATPFFGPQLEGDDPTHETKYYGLTDVQFCPLDPTRFVTSGNDRCVRFWQQTPVAPWYDADDARISATLVFMFCGVLLTSLTVSRTISILDDINFNGMEDWGRLKGIKAGQIVGEMRWGTGSTEDFLFASSEPVRDKTYTESWHRIYDVKREEIVARFPMGEAGDAMALDAVGDRLAIVTCTSQTNSNLRIFDVRTKDRRPTHEIELEPFQLVNPDDEDEEGEHRDAQFSPDGVFIALARSDNRVHVYDTRFLKSRGLLYDFQHSSATKINPGLQSFGVAKLEWVWRGARMGLVSGGSDGCVRLWNPLVSAEDSSNGKSIATVNSDIASFSLGDKFKGEHQLVVGDCAGEVSIFDRVLDINFPYT</sequence>
<dbReference type="PROSITE" id="PS50082">
    <property type="entry name" value="WD_REPEATS_2"/>
    <property type="match status" value="1"/>
</dbReference>
<organism evidence="3 4">
    <name type="scientific">Coprinellus micaceus</name>
    <name type="common">Glistening ink-cap mushroom</name>
    <name type="synonym">Coprinus micaceus</name>
    <dbReference type="NCBI Taxonomy" id="71717"/>
    <lineage>
        <taxon>Eukaryota</taxon>
        <taxon>Fungi</taxon>
        <taxon>Dikarya</taxon>
        <taxon>Basidiomycota</taxon>
        <taxon>Agaricomycotina</taxon>
        <taxon>Agaricomycetes</taxon>
        <taxon>Agaricomycetidae</taxon>
        <taxon>Agaricales</taxon>
        <taxon>Agaricineae</taxon>
        <taxon>Psathyrellaceae</taxon>
        <taxon>Coprinellus</taxon>
    </lineage>
</organism>
<proteinExistence type="predicted"/>
<feature type="compositionally biased region" description="Polar residues" evidence="2">
    <location>
        <begin position="53"/>
        <end position="71"/>
    </location>
</feature>
<dbReference type="InterPro" id="IPR001680">
    <property type="entry name" value="WD40_rpt"/>
</dbReference>
<reference evidence="3 4" key="1">
    <citation type="journal article" date="2019" name="Nat. Ecol. Evol.">
        <title>Megaphylogeny resolves global patterns of mushroom evolution.</title>
        <authorList>
            <person name="Varga T."/>
            <person name="Krizsan K."/>
            <person name="Foldi C."/>
            <person name="Dima B."/>
            <person name="Sanchez-Garcia M."/>
            <person name="Sanchez-Ramirez S."/>
            <person name="Szollosi G.J."/>
            <person name="Szarkandi J.G."/>
            <person name="Papp V."/>
            <person name="Albert L."/>
            <person name="Andreopoulos W."/>
            <person name="Angelini C."/>
            <person name="Antonin V."/>
            <person name="Barry K.W."/>
            <person name="Bougher N.L."/>
            <person name="Buchanan P."/>
            <person name="Buyck B."/>
            <person name="Bense V."/>
            <person name="Catcheside P."/>
            <person name="Chovatia M."/>
            <person name="Cooper J."/>
            <person name="Damon W."/>
            <person name="Desjardin D."/>
            <person name="Finy P."/>
            <person name="Geml J."/>
            <person name="Haridas S."/>
            <person name="Hughes K."/>
            <person name="Justo A."/>
            <person name="Karasinski D."/>
            <person name="Kautmanova I."/>
            <person name="Kiss B."/>
            <person name="Kocsube S."/>
            <person name="Kotiranta H."/>
            <person name="LaButti K.M."/>
            <person name="Lechner B.E."/>
            <person name="Liimatainen K."/>
            <person name="Lipzen A."/>
            <person name="Lukacs Z."/>
            <person name="Mihaltcheva S."/>
            <person name="Morgado L.N."/>
            <person name="Niskanen T."/>
            <person name="Noordeloos M.E."/>
            <person name="Ohm R.A."/>
            <person name="Ortiz-Santana B."/>
            <person name="Ovrebo C."/>
            <person name="Racz N."/>
            <person name="Riley R."/>
            <person name="Savchenko A."/>
            <person name="Shiryaev A."/>
            <person name="Soop K."/>
            <person name="Spirin V."/>
            <person name="Szebenyi C."/>
            <person name="Tomsovsky M."/>
            <person name="Tulloss R.E."/>
            <person name="Uehling J."/>
            <person name="Grigoriev I.V."/>
            <person name="Vagvolgyi C."/>
            <person name="Papp T."/>
            <person name="Martin F.M."/>
            <person name="Miettinen O."/>
            <person name="Hibbett D.S."/>
            <person name="Nagy L.G."/>
        </authorList>
    </citation>
    <scope>NUCLEOTIDE SEQUENCE [LARGE SCALE GENOMIC DNA]</scope>
    <source>
        <strain evidence="3 4">FP101781</strain>
    </source>
</reference>
<evidence type="ECO:0008006" key="5">
    <source>
        <dbReference type="Google" id="ProtNLM"/>
    </source>
</evidence>
<evidence type="ECO:0000256" key="1">
    <source>
        <dbReference type="PROSITE-ProRule" id="PRU00221"/>
    </source>
</evidence>
<dbReference type="Gene3D" id="2.130.10.10">
    <property type="entry name" value="YVTN repeat-like/Quinoprotein amine dehydrogenase"/>
    <property type="match status" value="1"/>
</dbReference>
<dbReference type="EMBL" id="QPFP01000005">
    <property type="protein sequence ID" value="TEB36633.1"/>
    <property type="molecule type" value="Genomic_DNA"/>
</dbReference>
<gene>
    <name evidence="3" type="ORF">FA13DRAFT_1726998</name>
</gene>
<evidence type="ECO:0000313" key="4">
    <source>
        <dbReference type="Proteomes" id="UP000298030"/>
    </source>
</evidence>
<dbReference type="SMART" id="SM00320">
    <property type="entry name" value="WD40"/>
    <property type="match status" value="3"/>
</dbReference>
<evidence type="ECO:0000256" key="2">
    <source>
        <dbReference type="SAM" id="MobiDB-lite"/>
    </source>
</evidence>
<dbReference type="STRING" id="71717.A0A4Y7TR24"/>
<feature type="compositionally biased region" description="Basic and acidic residues" evidence="2">
    <location>
        <begin position="33"/>
        <end position="43"/>
    </location>
</feature>
<dbReference type="InterPro" id="IPR015943">
    <property type="entry name" value="WD40/YVTN_repeat-like_dom_sf"/>
</dbReference>
<feature type="repeat" description="WD" evidence="1">
    <location>
        <begin position="697"/>
        <end position="710"/>
    </location>
</feature>
<dbReference type="SUPFAM" id="SSF50978">
    <property type="entry name" value="WD40 repeat-like"/>
    <property type="match status" value="1"/>
</dbReference>
<feature type="region of interest" description="Disordered" evidence="2">
    <location>
        <begin position="229"/>
        <end position="259"/>
    </location>
</feature>
<evidence type="ECO:0000313" key="3">
    <source>
        <dbReference type="EMBL" id="TEB36633.1"/>
    </source>
</evidence>
<name>A0A4Y7TR24_COPMI</name>
<accession>A0A4Y7TR24</accession>
<comment type="caution">
    <text evidence="3">The sequence shown here is derived from an EMBL/GenBank/DDBJ whole genome shotgun (WGS) entry which is preliminary data.</text>
</comment>
<keyword evidence="1" id="KW-0853">WD repeat</keyword>
<dbReference type="AlphaFoldDB" id="A0A4Y7TR24"/>
<dbReference type="OrthoDB" id="10248252at2759"/>
<protein>
    <recommendedName>
        <fullName evidence="5">WD40 repeat-like protein</fullName>
    </recommendedName>
</protein>